<dbReference type="PROSITE" id="PS51640">
    <property type="entry name" value="MRG"/>
    <property type="match status" value="1"/>
</dbReference>
<name>A0A7R9KH97_9ACAR</name>
<keyword evidence="2" id="KW-0156">Chromatin regulator</keyword>
<dbReference type="AlphaFoldDB" id="A0A7R9KH97"/>
<feature type="region of interest" description="Disordered" evidence="6">
    <location>
        <begin position="77"/>
        <end position="99"/>
    </location>
</feature>
<dbReference type="CDD" id="cd18983">
    <property type="entry name" value="CBD_MSL3_like"/>
    <property type="match status" value="1"/>
</dbReference>
<dbReference type="GO" id="GO:0006325">
    <property type="term" value="P:chromatin organization"/>
    <property type="evidence" value="ECO:0007669"/>
    <property type="project" value="UniProtKB-KW"/>
</dbReference>
<feature type="region of interest" description="Disordered" evidence="6">
    <location>
        <begin position="111"/>
        <end position="130"/>
    </location>
</feature>
<dbReference type="Gene3D" id="2.30.30.140">
    <property type="match status" value="1"/>
</dbReference>
<proteinExistence type="predicted"/>
<dbReference type="SUPFAM" id="SSF54160">
    <property type="entry name" value="Chromo domain-like"/>
    <property type="match status" value="1"/>
</dbReference>
<evidence type="ECO:0000256" key="4">
    <source>
        <dbReference type="ARBA" id="ARBA00023163"/>
    </source>
</evidence>
<keyword evidence="3" id="KW-0805">Transcription regulation</keyword>
<feature type="domain" description="Chromo" evidence="7">
    <location>
        <begin position="8"/>
        <end position="78"/>
    </location>
</feature>
<dbReference type="GO" id="GO:0006355">
    <property type="term" value="P:regulation of DNA-templated transcription"/>
    <property type="evidence" value="ECO:0007669"/>
    <property type="project" value="InterPro"/>
</dbReference>
<dbReference type="InterPro" id="IPR000953">
    <property type="entry name" value="Chromo/chromo_shadow_dom"/>
</dbReference>
<keyword evidence="4" id="KW-0804">Transcription</keyword>
<evidence type="ECO:0000259" key="7">
    <source>
        <dbReference type="SMART" id="SM00298"/>
    </source>
</evidence>
<dbReference type="InterPro" id="IPR038217">
    <property type="entry name" value="MRG_C_sf"/>
</dbReference>
<accession>A0A7R9KH97</accession>
<dbReference type="EMBL" id="CAJPIZ010001370">
    <property type="protein sequence ID" value="CAG2103377.1"/>
    <property type="molecule type" value="Genomic_DNA"/>
</dbReference>
<evidence type="ECO:0000313" key="8">
    <source>
        <dbReference type="EMBL" id="CAD7622947.1"/>
    </source>
</evidence>
<dbReference type="Proteomes" id="UP000759131">
    <property type="component" value="Unassembled WGS sequence"/>
</dbReference>
<dbReference type="OrthoDB" id="124855at2759"/>
<keyword evidence="5" id="KW-0539">Nucleus</keyword>
<dbReference type="PIRSF" id="PIRSF038133">
    <property type="entry name" value="HAT_Nua4_EAF3/MRG15"/>
    <property type="match status" value="1"/>
</dbReference>
<keyword evidence="9" id="KW-1185">Reference proteome</keyword>
<evidence type="ECO:0000256" key="6">
    <source>
        <dbReference type="SAM" id="MobiDB-lite"/>
    </source>
</evidence>
<dbReference type="Pfam" id="PF22732">
    <property type="entry name" value="MSL3_chromo-like"/>
    <property type="match status" value="1"/>
</dbReference>
<sequence>MPKNSHKFHENEKVLCFHGPLLYEAKVQKSQEMESKETKERLVHYFVHYLGWSKNWDEWVPEDRVCKVNDTSLQKQKELTDAQNKSNKNKAMKKKSMDLKEKEAMPLNVSISADKPKPKPATVPTSPTISSETKENTIVVKEVEGQRKKRIRLETTIDSADLIANKGQDIEIKIPDVLKQFLVDDCDFMNQKKLVRLPAKVSVNRIIEDYVKHRLNTKLSPSKESAVKEAVEAYKVYFNASLSSYLLYSFERNQFKDLIKESDDDSKSVHLISEHIHDFLKYLERNPSLFTPNEYESASADYLKKLS</sequence>
<evidence type="ECO:0000313" key="9">
    <source>
        <dbReference type="Proteomes" id="UP000759131"/>
    </source>
</evidence>
<evidence type="ECO:0000256" key="5">
    <source>
        <dbReference type="ARBA" id="ARBA00023242"/>
    </source>
</evidence>
<dbReference type="SMART" id="SM00298">
    <property type="entry name" value="CHROMO"/>
    <property type="match status" value="1"/>
</dbReference>
<evidence type="ECO:0000256" key="1">
    <source>
        <dbReference type="ARBA" id="ARBA00004123"/>
    </source>
</evidence>
<organism evidence="8">
    <name type="scientific">Medioppia subpectinata</name>
    <dbReference type="NCBI Taxonomy" id="1979941"/>
    <lineage>
        <taxon>Eukaryota</taxon>
        <taxon>Metazoa</taxon>
        <taxon>Ecdysozoa</taxon>
        <taxon>Arthropoda</taxon>
        <taxon>Chelicerata</taxon>
        <taxon>Arachnida</taxon>
        <taxon>Acari</taxon>
        <taxon>Acariformes</taxon>
        <taxon>Sarcoptiformes</taxon>
        <taxon>Oribatida</taxon>
        <taxon>Brachypylina</taxon>
        <taxon>Oppioidea</taxon>
        <taxon>Oppiidae</taxon>
        <taxon>Medioppia</taxon>
    </lineage>
</organism>
<evidence type="ECO:0000256" key="2">
    <source>
        <dbReference type="ARBA" id="ARBA00022853"/>
    </source>
</evidence>
<comment type="subcellular location">
    <subcellularLocation>
        <location evidence="1">Nucleus</location>
    </subcellularLocation>
</comment>
<dbReference type="InterPro" id="IPR053820">
    <property type="entry name" value="MSL3_chromo-like"/>
</dbReference>
<dbReference type="InterPro" id="IPR016197">
    <property type="entry name" value="Chromo-like_dom_sf"/>
</dbReference>
<dbReference type="GO" id="GO:0005634">
    <property type="term" value="C:nucleus"/>
    <property type="evidence" value="ECO:0007669"/>
    <property type="project" value="UniProtKB-SubCell"/>
</dbReference>
<dbReference type="GO" id="GO:0035267">
    <property type="term" value="C:NuA4 histone acetyltransferase complex"/>
    <property type="evidence" value="ECO:0007669"/>
    <property type="project" value="TreeGrafter"/>
</dbReference>
<dbReference type="InterPro" id="IPR026541">
    <property type="entry name" value="MRG_dom"/>
</dbReference>
<dbReference type="Pfam" id="PF05712">
    <property type="entry name" value="MRG"/>
    <property type="match status" value="1"/>
</dbReference>
<evidence type="ECO:0000256" key="3">
    <source>
        <dbReference type="ARBA" id="ARBA00023015"/>
    </source>
</evidence>
<dbReference type="InterPro" id="IPR008676">
    <property type="entry name" value="MRG"/>
</dbReference>
<dbReference type="PANTHER" id="PTHR10880">
    <property type="entry name" value="MORTALITY FACTOR 4-LIKE PROTEIN"/>
    <property type="match status" value="1"/>
</dbReference>
<dbReference type="Gene3D" id="1.10.274.30">
    <property type="entry name" value="MRG domain"/>
    <property type="match status" value="1"/>
</dbReference>
<dbReference type="EMBL" id="OC855945">
    <property type="protein sequence ID" value="CAD7622947.1"/>
    <property type="molecule type" value="Genomic_DNA"/>
</dbReference>
<gene>
    <name evidence="8" type="ORF">OSB1V03_LOCUS3408</name>
</gene>
<dbReference type="PANTHER" id="PTHR10880:SF48">
    <property type="entry name" value="MORTALITY FACTOR 4 LIKE 2"/>
    <property type="match status" value="1"/>
</dbReference>
<reference evidence="8" key="1">
    <citation type="submission" date="2020-11" db="EMBL/GenBank/DDBJ databases">
        <authorList>
            <person name="Tran Van P."/>
        </authorList>
    </citation>
    <scope>NUCLEOTIDE SEQUENCE</scope>
</reference>
<protein>
    <recommendedName>
        <fullName evidence="7">Chromo domain-containing protein</fullName>
    </recommendedName>
</protein>